<accession>A0A9P4K4N8</accession>
<comment type="caution">
    <text evidence="1">The sequence shown here is derived from an EMBL/GenBank/DDBJ whole genome shotgun (WGS) entry which is preliminary data.</text>
</comment>
<gene>
    <name evidence="1" type="ORF">CC78DRAFT_585297</name>
</gene>
<dbReference type="AlphaFoldDB" id="A0A9P4K4N8"/>
<organism evidence="1 2">
    <name type="scientific">Lojkania enalia</name>
    <dbReference type="NCBI Taxonomy" id="147567"/>
    <lineage>
        <taxon>Eukaryota</taxon>
        <taxon>Fungi</taxon>
        <taxon>Dikarya</taxon>
        <taxon>Ascomycota</taxon>
        <taxon>Pezizomycotina</taxon>
        <taxon>Dothideomycetes</taxon>
        <taxon>Pleosporomycetidae</taxon>
        <taxon>Pleosporales</taxon>
        <taxon>Pleosporales incertae sedis</taxon>
        <taxon>Lojkania</taxon>
    </lineage>
</organism>
<evidence type="ECO:0000313" key="1">
    <source>
        <dbReference type="EMBL" id="KAF2260080.1"/>
    </source>
</evidence>
<dbReference type="OrthoDB" id="3830579at2759"/>
<name>A0A9P4K4N8_9PLEO</name>
<proteinExistence type="predicted"/>
<dbReference type="Proteomes" id="UP000800093">
    <property type="component" value="Unassembled WGS sequence"/>
</dbReference>
<sequence length="251" mass="28719">MSLFSDYSPSYAFTEIKTFHITDPANIEQPETIEGSAIKLIVDWKNEETYAFFIDSAAYKNIQDLWRTLDTCDIQTSFYRLLPLWEPSRESAFSKSGMEDLVSAILTFRFPPSFDPNAIDPSDRQQRSKKHVFQNNWDVFNDAAVHSEGGCISSGSISGWSMHSSVPVQDCVTFLGVFRWRSIERFKNYLREVEGNAGLGSLEGFATMATNESQLEFAQMYCFKQGWLGSVTKTEKRKENALFNQMRFMFG</sequence>
<protein>
    <submittedName>
        <fullName evidence="1">Uncharacterized protein</fullName>
    </submittedName>
</protein>
<keyword evidence="2" id="KW-1185">Reference proteome</keyword>
<reference evidence="2" key="1">
    <citation type="journal article" date="2020" name="Stud. Mycol.">
        <title>101 Dothideomycetes genomes: A test case for predicting lifestyles and emergence of pathogens.</title>
        <authorList>
            <person name="Haridas S."/>
            <person name="Albert R."/>
            <person name="Binder M."/>
            <person name="Bloem J."/>
            <person name="LaButti K."/>
            <person name="Salamov A."/>
            <person name="Andreopoulos B."/>
            <person name="Baker S."/>
            <person name="Barry K."/>
            <person name="Bills G."/>
            <person name="Bluhm B."/>
            <person name="Cannon C."/>
            <person name="Castanera R."/>
            <person name="Culley D."/>
            <person name="Daum C."/>
            <person name="Ezra D."/>
            <person name="Gonzalez J."/>
            <person name="Henrissat B."/>
            <person name="Kuo A."/>
            <person name="Liang C."/>
            <person name="Lipzen A."/>
            <person name="Lutzoni F."/>
            <person name="Magnuson J."/>
            <person name="Mondo S."/>
            <person name="Nolan M."/>
            <person name="Ohm R."/>
            <person name="Pangilinan J."/>
            <person name="Park H.-J."/>
            <person name="Ramirez L."/>
            <person name="Alfaro M."/>
            <person name="Sun H."/>
            <person name="Tritt A."/>
            <person name="Yoshinaga Y."/>
            <person name="Zwiers L.-H."/>
            <person name="Turgeon B."/>
            <person name="Goodwin S."/>
            <person name="Spatafora J."/>
            <person name="Crous P."/>
            <person name="Grigoriev I."/>
        </authorList>
    </citation>
    <scope>NUCLEOTIDE SEQUENCE [LARGE SCALE GENOMIC DNA]</scope>
    <source>
        <strain evidence="2">CBS 304.66</strain>
    </source>
</reference>
<evidence type="ECO:0000313" key="2">
    <source>
        <dbReference type="Proteomes" id="UP000800093"/>
    </source>
</evidence>
<dbReference type="EMBL" id="ML986690">
    <property type="protein sequence ID" value="KAF2260080.1"/>
    <property type="molecule type" value="Genomic_DNA"/>
</dbReference>